<name>A0ABY8IRG9_9HYPH</name>
<gene>
    <name evidence="1" type="ORF">PR018_25105</name>
</gene>
<geneLocation type="plasmid" evidence="1 2">
    <name>pTi6.2</name>
</geneLocation>
<proteinExistence type="predicted"/>
<evidence type="ECO:0000313" key="2">
    <source>
        <dbReference type="Proteomes" id="UP000318939"/>
    </source>
</evidence>
<keyword evidence="1" id="KW-0614">Plasmid</keyword>
<reference evidence="1" key="2">
    <citation type="journal article" date="2023" name="MicrobiologyOpen">
        <title>Genomics of the tumorigenes clade of the family Rhizobiaceae and description of Rhizobium rhododendri sp. nov.</title>
        <authorList>
            <person name="Kuzmanovic N."/>
            <person name="diCenzo G.C."/>
            <person name="Bunk B."/>
            <person name="Sproeer C."/>
            <person name="Fruehling A."/>
            <person name="Neumann-Schaal M."/>
            <person name="Overmann J."/>
            <person name="Smalla K."/>
        </authorList>
    </citation>
    <scope>NUCLEOTIDE SEQUENCE</scope>
    <source>
        <strain evidence="1">Rho-6.2</strain>
        <plasmid evidence="1">pTi6.2</plasmid>
    </source>
</reference>
<sequence length="170" mass="18881">MPLVILTGASGAGKTTIAEAIENRHGQEFDVFYKDRIGVPSVQEMVDKFGSVEGWQRAATFEWMARLSLLLAQGRSVLFEGQSRFSFLTEAVEHAGITSYTAILVDCNDETRARRLAVDRGQPDLANEDMMNWASFLRNEAAGCEILDTSALTLEQAIGRVLWHLWGEDV</sequence>
<accession>A0ABY8IRG9</accession>
<evidence type="ECO:0000313" key="1">
    <source>
        <dbReference type="EMBL" id="WFS26309.1"/>
    </source>
</evidence>
<dbReference type="EMBL" id="CP117269">
    <property type="protein sequence ID" value="WFS26309.1"/>
    <property type="molecule type" value="Genomic_DNA"/>
</dbReference>
<dbReference type="Gene3D" id="3.40.50.300">
    <property type="entry name" value="P-loop containing nucleotide triphosphate hydrolases"/>
    <property type="match status" value="1"/>
</dbReference>
<reference evidence="1" key="1">
    <citation type="journal article" date="2019" name="Phytopathology">
        <title>A Novel Group of Rhizobium tumorigenes-Like Agrobacteria Associated with Crown Gall Disease of Rhododendron and Blueberry.</title>
        <authorList>
            <person name="Kuzmanovic N."/>
            <person name="Behrens P."/>
            <person name="Idczak E."/>
            <person name="Wagner S."/>
            <person name="Gotz M."/>
            <person name="Sproer C."/>
            <person name="Bunk B."/>
            <person name="Overmann J."/>
            <person name="Smalla K."/>
        </authorList>
    </citation>
    <scope>NUCLEOTIDE SEQUENCE</scope>
    <source>
        <strain evidence="1">Rho-6.2</strain>
    </source>
</reference>
<dbReference type="Pfam" id="PF13238">
    <property type="entry name" value="AAA_18"/>
    <property type="match status" value="1"/>
</dbReference>
<keyword evidence="2" id="KW-1185">Reference proteome</keyword>
<organism evidence="1 2">
    <name type="scientific">Rhizobium rhododendri</name>
    <dbReference type="NCBI Taxonomy" id="2506430"/>
    <lineage>
        <taxon>Bacteria</taxon>
        <taxon>Pseudomonadati</taxon>
        <taxon>Pseudomonadota</taxon>
        <taxon>Alphaproteobacteria</taxon>
        <taxon>Hyphomicrobiales</taxon>
        <taxon>Rhizobiaceae</taxon>
        <taxon>Rhizobium/Agrobacterium group</taxon>
        <taxon>Rhizobium</taxon>
    </lineage>
</organism>
<dbReference type="RefSeq" id="WP_142832164.1">
    <property type="nucleotide sequence ID" value="NZ_CP117269.1"/>
</dbReference>
<dbReference type="InterPro" id="IPR027417">
    <property type="entry name" value="P-loop_NTPase"/>
</dbReference>
<protein>
    <submittedName>
        <fullName evidence="1">AAA family ATPase</fullName>
    </submittedName>
</protein>
<dbReference type="Proteomes" id="UP000318939">
    <property type="component" value="Plasmid pTi6.2"/>
</dbReference>
<dbReference type="SUPFAM" id="SSF52540">
    <property type="entry name" value="P-loop containing nucleoside triphosphate hydrolases"/>
    <property type="match status" value="1"/>
</dbReference>